<dbReference type="GO" id="GO:0016301">
    <property type="term" value="F:kinase activity"/>
    <property type="evidence" value="ECO:0007669"/>
    <property type="project" value="UniProtKB-KW"/>
</dbReference>
<dbReference type="Pfam" id="PF00480">
    <property type="entry name" value="ROK"/>
    <property type="match status" value="1"/>
</dbReference>
<reference evidence="2 3" key="1">
    <citation type="submission" date="2016-11" db="EMBL/GenBank/DDBJ databases">
        <authorList>
            <person name="Jaros S."/>
            <person name="Januszkiewicz K."/>
            <person name="Wedrychowicz H."/>
        </authorList>
    </citation>
    <scope>NUCLEOTIDE SEQUENCE [LARGE SCALE GENOMIC DNA]</scope>
    <source>
        <strain evidence="2 3">DSM 45627</strain>
    </source>
</reference>
<protein>
    <submittedName>
        <fullName evidence="2">Sugar kinase of the NBD/HSP70 family, may contain an N-terminal HTH domain</fullName>
    </submittedName>
</protein>
<comment type="similarity">
    <text evidence="1">Belongs to the ROK (NagC/XylR) family.</text>
</comment>
<evidence type="ECO:0000256" key="1">
    <source>
        <dbReference type="ARBA" id="ARBA00006479"/>
    </source>
</evidence>
<dbReference type="SUPFAM" id="SSF46785">
    <property type="entry name" value="Winged helix' DNA-binding domain"/>
    <property type="match status" value="1"/>
</dbReference>
<dbReference type="SUPFAM" id="SSF53067">
    <property type="entry name" value="Actin-like ATPase domain"/>
    <property type="match status" value="1"/>
</dbReference>
<dbReference type="PANTHER" id="PTHR18964">
    <property type="entry name" value="ROK (REPRESSOR, ORF, KINASE) FAMILY"/>
    <property type="match status" value="1"/>
</dbReference>
<dbReference type="Gene3D" id="1.10.10.10">
    <property type="entry name" value="Winged helix-like DNA-binding domain superfamily/Winged helix DNA-binding domain"/>
    <property type="match status" value="1"/>
</dbReference>
<accession>A0A1M5IXE0</accession>
<dbReference type="EMBL" id="FQVU01000002">
    <property type="protein sequence ID" value="SHG32719.1"/>
    <property type="molecule type" value="Genomic_DNA"/>
</dbReference>
<name>A0A1M5IXE0_9ACTN</name>
<dbReference type="InterPro" id="IPR043129">
    <property type="entry name" value="ATPase_NBD"/>
</dbReference>
<gene>
    <name evidence="2" type="ORF">SAMN05443575_2027</name>
</gene>
<evidence type="ECO:0000313" key="3">
    <source>
        <dbReference type="Proteomes" id="UP000186132"/>
    </source>
</evidence>
<dbReference type="Proteomes" id="UP000186132">
    <property type="component" value="Unassembled WGS sequence"/>
</dbReference>
<dbReference type="InterPro" id="IPR036390">
    <property type="entry name" value="WH_DNA-bd_sf"/>
</dbReference>
<organism evidence="2 3">
    <name type="scientific">Jatrophihabitans endophyticus</name>
    <dbReference type="NCBI Taxonomy" id="1206085"/>
    <lineage>
        <taxon>Bacteria</taxon>
        <taxon>Bacillati</taxon>
        <taxon>Actinomycetota</taxon>
        <taxon>Actinomycetes</taxon>
        <taxon>Jatrophihabitantales</taxon>
        <taxon>Jatrophihabitantaceae</taxon>
        <taxon>Jatrophihabitans</taxon>
    </lineage>
</organism>
<dbReference type="AlphaFoldDB" id="A0A1M5IXE0"/>
<sequence length="387" mass="38781">MTDPTAGQRDVNRGRVLAAVTRGANSRAGIVADTGLARSTVAGLVQELLAEGRLTEDAAPAGQRLPGRPPKVLRVAGGRSVVVAVDLGHSHCRVGVVAVEDGAAVVLGEGTARLDVDASPDEAVDQAVRIAKRLLRATRQAADAGGVGLPAPVDVRTGSVGTGNLLPRWVDRRPAAELSARLGVPFAADNDANLGALAEVTFGGARGVDDLVYVKAATGIGAGLLLGGRLHHGVGGRAGEIGHVPVDPGGPVCRCGNRGCLETVASTVQVLSAVRSHEAAPATMADVAGLVTAGDPGASRVVTDAGRMIGRVLADLVNNLSPRQIVVGGELAAATEPLLAGVRESIDRYAQPGLARGIAVTPSSLGVSAELLGAAALAMRLGHAAPS</sequence>
<dbReference type="InterPro" id="IPR036388">
    <property type="entry name" value="WH-like_DNA-bd_sf"/>
</dbReference>
<proteinExistence type="inferred from homology"/>
<dbReference type="OrthoDB" id="3189808at2"/>
<dbReference type="RefSeq" id="WP_073389315.1">
    <property type="nucleotide sequence ID" value="NZ_FQVU01000002.1"/>
</dbReference>
<evidence type="ECO:0000313" key="2">
    <source>
        <dbReference type="EMBL" id="SHG32719.1"/>
    </source>
</evidence>
<dbReference type="InterPro" id="IPR000600">
    <property type="entry name" value="ROK"/>
</dbReference>
<dbReference type="Gene3D" id="3.30.420.40">
    <property type="match status" value="2"/>
</dbReference>
<dbReference type="PANTHER" id="PTHR18964:SF173">
    <property type="entry name" value="GLUCOKINASE"/>
    <property type="match status" value="1"/>
</dbReference>
<dbReference type="STRING" id="1206085.SAMN05443575_2027"/>
<keyword evidence="3" id="KW-1185">Reference proteome</keyword>
<keyword evidence="2" id="KW-0418">Kinase</keyword>
<keyword evidence="2" id="KW-0808">Transferase</keyword>